<protein>
    <recommendedName>
        <fullName evidence="2">Nephrocystin 3-like N-terminal domain-containing protein</fullName>
    </recommendedName>
</protein>
<proteinExistence type="predicted"/>
<reference evidence="3" key="1">
    <citation type="submission" date="2020-02" db="EMBL/GenBank/DDBJ databases">
        <authorList>
            <person name="Palmer J.M."/>
        </authorList>
    </citation>
    <scope>NUCLEOTIDE SEQUENCE</scope>
    <source>
        <strain evidence="3">EPUS1.4</strain>
        <tissue evidence="3">Thallus</tissue>
    </source>
</reference>
<evidence type="ECO:0000256" key="1">
    <source>
        <dbReference type="ARBA" id="ARBA00022737"/>
    </source>
</evidence>
<dbReference type="PANTHER" id="PTHR10039:SF5">
    <property type="entry name" value="NACHT DOMAIN-CONTAINING PROTEIN"/>
    <property type="match status" value="1"/>
</dbReference>
<dbReference type="Pfam" id="PF24883">
    <property type="entry name" value="NPHP3_N"/>
    <property type="match status" value="1"/>
</dbReference>
<evidence type="ECO:0000313" key="3">
    <source>
        <dbReference type="EMBL" id="KAF7506373.1"/>
    </source>
</evidence>
<dbReference type="PANTHER" id="PTHR10039">
    <property type="entry name" value="AMELOGENIN"/>
    <property type="match status" value="1"/>
</dbReference>
<name>A0A8H7AC25_9EURO</name>
<dbReference type="Proteomes" id="UP000606974">
    <property type="component" value="Unassembled WGS sequence"/>
</dbReference>
<evidence type="ECO:0000313" key="4">
    <source>
        <dbReference type="Proteomes" id="UP000606974"/>
    </source>
</evidence>
<keyword evidence="4" id="KW-1185">Reference proteome</keyword>
<organism evidence="3 4">
    <name type="scientific">Endocarpon pusillum</name>
    <dbReference type="NCBI Taxonomy" id="364733"/>
    <lineage>
        <taxon>Eukaryota</taxon>
        <taxon>Fungi</taxon>
        <taxon>Dikarya</taxon>
        <taxon>Ascomycota</taxon>
        <taxon>Pezizomycotina</taxon>
        <taxon>Eurotiomycetes</taxon>
        <taxon>Chaetothyriomycetidae</taxon>
        <taxon>Verrucariales</taxon>
        <taxon>Verrucariaceae</taxon>
        <taxon>Endocarpon</taxon>
    </lineage>
</organism>
<dbReference type="EMBL" id="JAACFV010000088">
    <property type="protein sequence ID" value="KAF7506373.1"/>
    <property type="molecule type" value="Genomic_DNA"/>
</dbReference>
<evidence type="ECO:0000259" key="2">
    <source>
        <dbReference type="Pfam" id="PF24883"/>
    </source>
</evidence>
<dbReference type="Gene3D" id="3.40.50.300">
    <property type="entry name" value="P-loop containing nucleotide triphosphate hydrolases"/>
    <property type="match status" value="1"/>
</dbReference>
<keyword evidence="1" id="KW-0677">Repeat</keyword>
<dbReference type="InterPro" id="IPR027417">
    <property type="entry name" value="P-loop_NTPase"/>
</dbReference>
<feature type="domain" description="Nephrocystin 3-like N-terminal" evidence="2">
    <location>
        <begin position="48"/>
        <end position="215"/>
    </location>
</feature>
<sequence>MEKRIPESTPVAKNAILVQDRRRALMASLSFDQMDSRQSTIKSAYSTTCKWFLEHPAYLDWIEPQNLATHRGFLWLSGKPGAGKSTLMKFAHNQADKAKLGDEILVAFFFNSRGYELERSTGGMYRALLFQLLNQATDLQEILDNLHHHDWTTDTLCKLFLAAVAKLGQRQLKCFVDALDECDEQQIREMVVFFEELGDNATQSGTRLYMCFASRHYPTIDIRYGRRLILEDEHGHSADMAKYVRRHLRAGKGKAVDEVTAEIQKKANGVFLWVVLVVTILNNEFTRGRVFAVKKRLKDIPPRLSDLFKDILRRDEVNMTDLLLCLQWILFAVRPLTKEEFYFAMVAGLDSGPENIGKWDPENITAEAMDRFVLSSSKGLAELTKSKKPTVQFIHESVRDYLIKDNGMSELWLDIGSNLQSLSHDQLKRCCQNYLQTNLSDYIPQNQPLPKATSQPGKDLRQAATSVFPFLEYASCHIWNHAEKAVSPTVSQSEFLELFSLETWIGVSNLLQQYDIRRHTPNASLLYILAENNCP</sequence>
<gene>
    <name evidence="3" type="ORF">GJ744_011839</name>
</gene>
<dbReference type="OrthoDB" id="194358at2759"/>
<accession>A0A8H7AC25</accession>
<dbReference type="InterPro" id="IPR056884">
    <property type="entry name" value="NPHP3-like_N"/>
</dbReference>
<comment type="caution">
    <text evidence="3">The sequence shown here is derived from an EMBL/GenBank/DDBJ whole genome shotgun (WGS) entry which is preliminary data.</text>
</comment>
<dbReference type="SUPFAM" id="SSF52540">
    <property type="entry name" value="P-loop containing nucleoside triphosphate hydrolases"/>
    <property type="match status" value="1"/>
</dbReference>
<dbReference type="AlphaFoldDB" id="A0A8H7AC25"/>